<evidence type="ECO:0000256" key="1">
    <source>
        <dbReference type="SAM" id="Phobius"/>
    </source>
</evidence>
<evidence type="ECO:0000313" key="3">
    <source>
        <dbReference type="Proteomes" id="UP000660047"/>
    </source>
</evidence>
<keyword evidence="1" id="KW-0812">Transmembrane</keyword>
<accession>A0AAI9NZM7</accession>
<sequence>MENRNMENVDNTDNTDNMDKLSEHEFSAEYKAKKENLLAGMRDMEESGRPTGLGKRHGGMERFIKVAALLLCGVILIPVSIHAAVSVYRFTIEKNGDYASGTIELNDDGVATAADDTESTETLDAMKKRMAEEEENGTQSIMKGSDGNSYMINSGKRYVEITLDYLPEGVVQVEECKYDSPDRKGYMGISIAATQWNGQSNTVINRSIEDATVRQAGSYEYLLFERGGVDWGFDRVLYVPIKEESVILTVYIGCDITDEELDKIVTGINVKDAEGDDPSNWVGVDSTFYDDNPDNVDTIQVDDKYTFIGLDESFVVDGVEMTVNSVNVYDDTRGIDPTDMLYVVGDLKEKGLVDTDGNFVDVRCRRMNEATDNSFTSWGDYNNSSLRMVAVDITYKADYRAYPYDDIVIDLERGEKLSGDNLAPPVDTNYYCGDGEPRASYGRRMTYGVPAYVVDDGTEIAEKSVDGYCCLKRDGEEHLLTVYFLVDESELEDCYMQVSPSSSMADYYEYMTIYLGEGE</sequence>
<dbReference type="Proteomes" id="UP000660047">
    <property type="component" value="Unassembled WGS sequence"/>
</dbReference>
<keyword evidence="1" id="KW-1133">Transmembrane helix</keyword>
<evidence type="ECO:0000313" key="2">
    <source>
        <dbReference type="EMBL" id="GFO95476.1"/>
    </source>
</evidence>
<name>A0AAI9NZM7_9FIRM</name>
<gene>
    <name evidence="2" type="ORF">COEU31_25220</name>
</gene>
<feature type="transmembrane region" description="Helical" evidence="1">
    <location>
        <begin position="63"/>
        <end position="85"/>
    </location>
</feature>
<dbReference type="AlphaFoldDB" id="A0AAI9NZM7"/>
<keyword evidence="1" id="KW-0472">Membrane</keyword>
<proteinExistence type="predicted"/>
<comment type="caution">
    <text evidence="2">The sequence shown here is derived from an EMBL/GenBank/DDBJ whole genome shotgun (WGS) entry which is preliminary data.</text>
</comment>
<protein>
    <recommendedName>
        <fullName evidence="4">DUF4367 domain-containing protein</fullName>
    </recommendedName>
</protein>
<dbReference type="RefSeq" id="WP_055223673.1">
    <property type="nucleotide sequence ID" value="NZ_BLYL01000019.1"/>
</dbReference>
<organism evidence="2 3">
    <name type="scientific">Coprococcus eutactus</name>
    <dbReference type="NCBI Taxonomy" id="33043"/>
    <lineage>
        <taxon>Bacteria</taxon>
        <taxon>Bacillati</taxon>
        <taxon>Bacillota</taxon>
        <taxon>Clostridia</taxon>
        <taxon>Lachnospirales</taxon>
        <taxon>Lachnospiraceae</taxon>
        <taxon>Coprococcus</taxon>
    </lineage>
</organism>
<dbReference type="EMBL" id="BLYL01000019">
    <property type="protein sequence ID" value="GFO95476.1"/>
    <property type="molecule type" value="Genomic_DNA"/>
</dbReference>
<evidence type="ECO:0008006" key="4">
    <source>
        <dbReference type="Google" id="ProtNLM"/>
    </source>
</evidence>
<reference evidence="2" key="1">
    <citation type="submission" date="2020-06" db="EMBL/GenBank/DDBJ databases">
        <title>Characterization of fructooligosaccharide metabolism and fructooligosaccharide-degrading enzymes in human commensal butyrate producers.</title>
        <authorList>
            <person name="Tanno H."/>
            <person name="Fujii T."/>
            <person name="Hirano K."/>
            <person name="Maeno S."/>
            <person name="Tonozuka T."/>
            <person name="Sakamoto M."/>
            <person name="Ohkuma M."/>
            <person name="Tochio T."/>
            <person name="Endo A."/>
        </authorList>
    </citation>
    <scope>NUCLEOTIDE SEQUENCE</scope>
    <source>
        <strain evidence="2">JCM 31265</strain>
    </source>
</reference>